<sequence>MNRNIIIAVCAVSALSLTCGAASGRGAKRKPVAAFYQHSEQTDDRTTVTDKVSLHPDGTYDQEKETDIVTKEEADLRNASSALTDTHRAPSSNYTPKSWVDRATEPHGNPPKDAGVEAWKNPQPYWDRYQCNGTTQSIPPLYATGSDTKRSQGTWRLLDKPGGASIPLPSSILDLPAGAVIEVHQAIPMGLVGKTWKAADLVLPAKEFNYYHSY</sequence>
<feature type="compositionally biased region" description="Basic and acidic residues" evidence="1">
    <location>
        <begin position="42"/>
        <end position="54"/>
    </location>
</feature>
<dbReference type="RefSeq" id="WP_119323273.1">
    <property type="nucleotide sequence ID" value="NZ_AP025739.1"/>
</dbReference>
<dbReference type="AlphaFoldDB" id="A0A402D198"/>
<feature type="region of interest" description="Disordered" evidence="1">
    <location>
        <begin position="42"/>
        <end position="119"/>
    </location>
</feature>
<feature type="compositionally biased region" description="Polar residues" evidence="1">
    <location>
        <begin position="78"/>
        <end position="96"/>
    </location>
</feature>
<organism evidence="3 4">
    <name type="scientific">Capsulimonas corticalis</name>
    <dbReference type="NCBI Taxonomy" id="2219043"/>
    <lineage>
        <taxon>Bacteria</taxon>
        <taxon>Bacillati</taxon>
        <taxon>Armatimonadota</taxon>
        <taxon>Armatimonadia</taxon>
        <taxon>Capsulimonadales</taxon>
        <taxon>Capsulimonadaceae</taxon>
        <taxon>Capsulimonas</taxon>
    </lineage>
</organism>
<evidence type="ECO:0000256" key="1">
    <source>
        <dbReference type="SAM" id="MobiDB-lite"/>
    </source>
</evidence>
<dbReference type="Proteomes" id="UP000287394">
    <property type="component" value="Chromosome"/>
</dbReference>
<keyword evidence="4" id="KW-1185">Reference proteome</keyword>
<protein>
    <submittedName>
        <fullName evidence="3">Uncharacterized protein</fullName>
    </submittedName>
</protein>
<feature type="signal peptide" evidence="2">
    <location>
        <begin position="1"/>
        <end position="21"/>
    </location>
</feature>
<proteinExistence type="predicted"/>
<feature type="compositionally biased region" description="Basic and acidic residues" evidence="1">
    <location>
        <begin position="61"/>
        <end position="76"/>
    </location>
</feature>
<name>A0A402D198_9BACT</name>
<gene>
    <name evidence="3" type="ORF">CCAX7_37260</name>
</gene>
<dbReference type="EMBL" id="AP025739">
    <property type="protein sequence ID" value="BDI31675.1"/>
    <property type="molecule type" value="Genomic_DNA"/>
</dbReference>
<accession>A0A402D198</accession>
<evidence type="ECO:0000313" key="4">
    <source>
        <dbReference type="Proteomes" id="UP000287394"/>
    </source>
</evidence>
<keyword evidence="2" id="KW-0732">Signal</keyword>
<dbReference type="KEGG" id="ccot:CCAX7_37260"/>
<reference evidence="3 4" key="1">
    <citation type="journal article" date="2019" name="Int. J. Syst. Evol. Microbiol.">
        <title>Capsulimonas corticalis gen. nov., sp. nov., an aerobic capsulated bacterium, of a novel bacterial order, Capsulimonadales ord. nov., of the class Armatimonadia of the phylum Armatimonadetes.</title>
        <authorList>
            <person name="Li J."/>
            <person name="Kudo C."/>
            <person name="Tonouchi A."/>
        </authorList>
    </citation>
    <scope>NUCLEOTIDE SEQUENCE [LARGE SCALE GENOMIC DNA]</scope>
    <source>
        <strain evidence="3 4">AX-7</strain>
    </source>
</reference>
<feature type="chain" id="PRO_5043814639" evidence="2">
    <location>
        <begin position="22"/>
        <end position="214"/>
    </location>
</feature>
<evidence type="ECO:0000256" key="2">
    <source>
        <dbReference type="SAM" id="SignalP"/>
    </source>
</evidence>
<evidence type="ECO:0000313" key="3">
    <source>
        <dbReference type="EMBL" id="BDI31675.1"/>
    </source>
</evidence>